<feature type="compositionally biased region" description="Basic and acidic residues" evidence="1">
    <location>
        <begin position="40"/>
        <end position="49"/>
    </location>
</feature>
<keyword evidence="3" id="KW-1185">Reference proteome</keyword>
<feature type="compositionally biased region" description="Polar residues" evidence="1">
    <location>
        <begin position="449"/>
        <end position="464"/>
    </location>
</feature>
<accession>A0A0D7BJV7</accession>
<evidence type="ECO:0000313" key="3">
    <source>
        <dbReference type="Proteomes" id="UP000054007"/>
    </source>
</evidence>
<feature type="compositionally biased region" description="Basic and acidic residues" evidence="1">
    <location>
        <begin position="419"/>
        <end position="428"/>
    </location>
</feature>
<organism evidence="2 3">
    <name type="scientific">Cylindrobasidium torrendii FP15055 ss-10</name>
    <dbReference type="NCBI Taxonomy" id="1314674"/>
    <lineage>
        <taxon>Eukaryota</taxon>
        <taxon>Fungi</taxon>
        <taxon>Dikarya</taxon>
        <taxon>Basidiomycota</taxon>
        <taxon>Agaricomycotina</taxon>
        <taxon>Agaricomycetes</taxon>
        <taxon>Agaricomycetidae</taxon>
        <taxon>Agaricales</taxon>
        <taxon>Marasmiineae</taxon>
        <taxon>Physalacriaceae</taxon>
        <taxon>Cylindrobasidium</taxon>
    </lineage>
</organism>
<proteinExistence type="predicted"/>
<feature type="region of interest" description="Disordered" evidence="1">
    <location>
        <begin position="414"/>
        <end position="498"/>
    </location>
</feature>
<gene>
    <name evidence="2" type="ORF">CYLTODRAFT_488064</name>
</gene>
<feature type="compositionally biased region" description="Polar residues" evidence="1">
    <location>
        <begin position="16"/>
        <end position="35"/>
    </location>
</feature>
<feature type="compositionally biased region" description="Basic residues" evidence="1">
    <location>
        <begin position="1"/>
        <end position="12"/>
    </location>
</feature>
<feature type="region of interest" description="Disordered" evidence="1">
    <location>
        <begin position="572"/>
        <end position="611"/>
    </location>
</feature>
<feature type="region of interest" description="Disordered" evidence="1">
    <location>
        <begin position="1"/>
        <end position="89"/>
    </location>
</feature>
<evidence type="ECO:0000313" key="2">
    <source>
        <dbReference type="EMBL" id="KIY70525.1"/>
    </source>
</evidence>
<feature type="compositionally biased region" description="Polar residues" evidence="1">
    <location>
        <begin position="429"/>
        <end position="441"/>
    </location>
</feature>
<evidence type="ECO:0000256" key="1">
    <source>
        <dbReference type="SAM" id="MobiDB-lite"/>
    </source>
</evidence>
<dbReference type="Proteomes" id="UP000054007">
    <property type="component" value="Unassembled WGS sequence"/>
</dbReference>
<reference evidence="2 3" key="1">
    <citation type="journal article" date="2015" name="Fungal Genet. Biol.">
        <title>Evolution of novel wood decay mechanisms in Agaricales revealed by the genome sequences of Fistulina hepatica and Cylindrobasidium torrendii.</title>
        <authorList>
            <person name="Floudas D."/>
            <person name="Held B.W."/>
            <person name="Riley R."/>
            <person name="Nagy L.G."/>
            <person name="Koehler G."/>
            <person name="Ransdell A.S."/>
            <person name="Younus H."/>
            <person name="Chow J."/>
            <person name="Chiniquy J."/>
            <person name="Lipzen A."/>
            <person name="Tritt A."/>
            <person name="Sun H."/>
            <person name="Haridas S."/>
            <person name="LaButti K."/>
            <person name="Ohm R.A."/>
            <person name="Kues U."/>
            <person name="Blanchette R.A."/>
            <person name="Grigoriev I.V."/>
            <person name="Minto R.E."/>
            <person name="Hibbett D.S."/>
        </authorList>
    </citation>
    <scope>NUCLEOTIDE SEQUENCE [LARGE SCALE GENOMIC DNA]</scope>
    <source>
        <strain evidence="2 3">FP15055 ss-10</strain>
    </source>
</reference>
<protein>
    <submittedName>
        <fullName evidence="2">Uncharacterized protein</fullName>
    </submittedName>
</protein>
<sequence>MAKPSSRRKKKVAAASGSNSRHGSESRGLSLSSVESPPDETLRQSDHDVFGNPTTVTRSRKKKRKARRKPTVSQTAQVSKDREKEGKPAAVMIETVEEVVSENEQERRVTRSHKGLIRVNYAASDESEFLEQTSTPPEKPRIRTLQELKNSLPSEIVDLVLKFAFKPGRDVDSNAPLYAGSWQFSHSYGRREYFLLGYRIASELGVIFDLHSFMNITQRGHHSHFSSDHKMEIQISSLGDISMFINHCEKNKERRKNGEKPLSFVEEHGYEPGTVFTSTIFDLGRDTPVDWFANIDGRDLDFAGFRLRPAIPGTRLTRKRYSAEHPMFVIPAMLSTIRCLYLEYEEPWAEFDFDINTVAACTRVYNYAQGRGWFSAATEKELEELVALGALESTTCPTAVKFRGLDGTRDQETFFSAKPEPRQQKRSFETNSLASRRNTSIAAPPSLPVTPTTAKRVRQASNSPIAFVESSPPQPAKKTRRLSPQPESPSSDVPPDFGVEETTLCVRELPKSAQKLRSTRPIRPPFRRKIIDGEERWVLPEEWLANPPPNYRAPARFAAEYSLFPRDCVVDPPELPSGDESDTVVGVAGPGPSTMASHAGVSSKKAGKRRA</sequence>
<feature type="compositionally biased region" description="Basic residues" evidence="1">
    <location>
        <begin position="58"/>
        <end position="70"/>
    </location>
</feature>
<dbReference type="EMBL" id="KN880467">
    <property type="protein sequence ID" value="KIY70525.1"/>
    <property type="molecule type" value="Genomic_DNA"/>
</dbReference>
<name>A0A0D7BJV7_9AGAR</name>
<dbReference type="AlphaFoldDB" id="A0A0D7BJV7"/>